<reference evidence="1 2" key="1">
    <citation type="journal article" date="2019" name="Plant Biotechnol. J.">
        <title>The red bayberry genome and genetic basis of sex determination.</title>
        <authorList>
            <person name="Jia H.M."/>
            <person name="Jia H.J."/>
            <person name="Cai Q.L."/>
            <person name="Wang Y."/>
            <person name="Zhao H.B."/>
            <person name="Yang W.F."/>
            <person name="Wang G.Y."/>
            <person name="Li Y.H."/>
            <person name="Zhan D.L."/>
            <person name="Shen Y.T."/>
            <person name="Niu Q.F."/>
            <person name="Chang L."/>
            <person name="Qiu J."/>
            <person name="Zhao L."/>
            <person name="Xie H.B."/>
            <person name="Fu W.Y."/>
            <person name="Jin J."/>
            <person name="Li X.W."/>
            <person name="Jiao Y."/>
            <person name="Zhou C.C."/>
            <person name="Tu T."/>
            <person name="Chai C.Y."/>
            <person name="Gao J.L."/>
            <person name="Fan L.J."/>
            <person name="van de Weg E."/>
            <person name="Wang J.Y."/>
            <person name="Gao Z.S."/>
        </authorList>
    </citation>
    <scope>NUCLEOTIDE SEQUENCE [LARGE SCALE GENOMIC DNA]</scope>
    <source>
        <tissue evidence="1">Leaves</tissue>
    </source>
</reference>
<evidence type="ECO:0000313" key="1">
    <source>
        <dbReference type="EMBL" id="KAB1227327.1"/>
    </source>
</evidence>
<sequence length="387" mass="44109">MCSSSTETRSIVKHRSTLRKLASLLKLLNLLSNPDSYRTNAQIHVASHPLLRLSHSRLSHPVPWLVLSHTFEDFPLGSRSLCASERNPSLFLLSCGSFQPLVQRFNKDSSTDQTIFLVKTLNLNIVADMSSENEAPSSSRSRRLSCTKAFDALWFCYTPVHQLQQYYRLGVLDNCSEKWNAVLDCLSLKTKRSTEMQVYFLQLCASERNPSLFLLSCGSFQPLVQRFNKDSSTDQTIFLVKTLNLNIVADMSSENEAPSSSRSRRLSCTKAFDALWFCYTPVHQLQQYYRLGVLDNCSEKWNAVLDCLSLKTKRSTEMQVTYNCNGSVLNQMFAYVSTEHPLGAAHGLEKEILETREKAKPHIWTFRTPEEASSHWKELFGHLDDPE</sequence>
<dbReference type="InterPro" id="IPR021475">
    <property type="entry name" value="Pants/Emi1-like"/>
</dbReference>
<proteinExistence type="predicted"/>
<dbReference type="PANTHER" id="PTHR28052">
    <property type="entry name" value="UPF0545 PROTEIN C22ORF39"/>
    <property type="match status" value="1"/>
</dbReference>
<dbReference type="EMBL" id="RXIC02000019">
    <property type="protein sequence ID" value="KAB1227327.1"/>
    <property type="molecule type" value="Genomic_DNA"/>
</dbReference>
<name>A0A6A1WUB6_9ROSI</name>
<accession>A0A6A1WUB6</accession>
<dbReference type="Proteomes" id="UP000516437">
    <property type="component" value="Chromosome 1"/>
</dbReference>
<dbReference type="OrthoDB" id="2017405at2759"/>
<dbReference type="PANTHER" id="PTHR28052:SF1">
    <property type="entry name" value="UPF0545 PROTEIN C22ORF39"/>
    <property type="match status" value="1"/>
</dbReference>
<organism evidence="1 2">
    <name type="scientific">Morella rubra</name>
    <name type="common">Chinese bayberry</name>
    <dbReference type="NCBI Taxonomy" id="262757"/>
    <lineage>
        <taxon>Eukaryota</taxon>
        <taxon>Viridiplantae</taxon>
        <taxon>Streptophyta</taxon>
        <taxon>Embryophyta</taxon>
        <taxon>Tracheophyta</taxon>
        <taxon>Spermatophyta</taxon>
        <taxon>Magnoliopsida</taxon>
        <taxon>eudicotyledons</taxon>
        <taxon>Gunneridae</taxon>
        <taxon>Pentapetalae</taxon>
        <taxon>rosids</taxon>
        <taxon>fabids</taxon>
        <taxon>Fagales</taxon>
        <taxon>Myricaceae</taxon>
        <taxon>Morella</taxon>
    </lineage>
</organism>
<comment type="caution">
    <text evidence="1">The sequence shown here is derived from an EMBL/GenBank/DDBJ whole genome shotgun (WGS) entry which is preliminary data.</text>
</comment>
<keyword evidence="2" id="KW-1185">Reference proteome</keyword>
<dbReference type="Pfam" id="PF11326">
    <property type="entry name" value="PANTS-like"/>
    <property type="match status" value="2"/>
</dbReference>
<dbReference type="AlphaFoldDB" id="A0A6A1WUB6"/>
<gene>
    <name evidence="1" type="ORF">CJ030_MR1G000263</name>
</gene>
<evidence type="ECO:0000313" key="2">
    <source>
        <dbReference type="Proteomes" id="UP000516437"/>
    </source>
</evidence>
<protein>
    <submittedName>
        <fullName evidence="1">Uncharacterized protein</fullName>
    </submittedName>
</protein>